<evidence type="ECO:0000313" key="3">
    <source>
        <dbReference type="Proteomes" id="UP000198280"/>
    </source>
</evidence>
<dbReference type="Proteomes" id="UP000198280">
    <property type="component" value="Unassembled WGS sequence"/>
</dbReference>
<evidence type="ECO:0000313" key="2">
    <source>
        <dbReference type="EMBL" id="SNS97118.1"/>
    </source>
</evidence>
<sequence length="246" mass="26850">MEAFEGLMRRIAGRFARVEPRRRVRRLVLGLLSDLPRKNCWTLAEHAGDASPDGMQDLLHADRWRRPGCMASRHVGARTGHYLSVRLRAWSGSFIPWPAACTPLPTGCTLPRPDGHRRRTGCTGAWIALLDPPSRPTRPVTGFSTPPPTARWRAALRLGPRSRLCPAPAAGRPSDGEGVAEEKPAVVRAVGSAALRSQRGASLEDRDPPRAIAGRRGVSPIRRQRTGPDLSPHGGSCPKPLHRPED</sequence>
<name>A0A239IV82_9ACTN</name>
<keyword evidence="3" id="KW-1185">Reference proteome</keyword>
<organism evidence="2 3">
    <name type="scientific">Actinacidiphila glaucinigra</name>
    <dbReference type="NCBI Taxonomy" id="235986"/>
    <lineage>
        <taxon>Bacteria</taxon>
        <taxon>Bacillati</taxon>
        <taxon>Actinomycetota</taxon>
        <taxon>Actinomycetes</taxon>
        <taxon>Kitasatosporales</taxon>
        <taxon>Streptomycetaceae</taxon>
        <taxon>Actinacidiphila</taxon>
    </lineage>
</organism>
<dbReference type="AlphaFoldDB" id="A0A239IV82"/>
<reference evidence="2 3" key="1">
    <citation type="submission" date="2017-06" db="EMBL/GenBank/DDBJ databases">
        <authorList>
            <person name="Kim H.J."/>
            <person name="Triplett B.A."/>
        </authorList>
    </citation>
    <scope>NUCLEOTIDE SEQUENCE [LARGE SCALE GENOMIC DNA]</scope>
    <source>
        <strain evidence="2 3">CGMCC 4.1858</strain>
    </source>
</reference>
<dbReference type="EMBL" id="FZOF01000011">
    <property type="protein sequence ID" value="SNS97118.1"/>
    <property type="molecule type" value="Genomic_DNA"/>
</dbReference>
<feature type="region of interest" description="Disordered" evidence="1">
    <location>
        <begin position="163"/>
        <end position="246"/>
    </location>
</feature>
<proteinExistence type="predicted"/>
<evidence type="ECO:0000256" key="1">
    <source>
        <dbReference type="SAM" id="MobiDB-lite"/>
    </source>
</evidence>
<gene>
    <name evidence="2" type="ORF">SAMN05216252_111130</name>
</gene>
<protein>
    <submittedName>
        <fullName evidence="2">Uncharacterized protein</fullName>
    </submittedName>
</protein>
<accession>A0A239IV82</accession>